<evidence type="ECO:0000313" key="10">
    <source>
        <dbReference type="Proteomes" id="UP000219813"/>
    </source>
</evidence>
<protein>
    <submittedName>
        <fullName evidence="9">Spindle pole body protein, putative</fullName>
    </submittedName>
</protein>
<dbReference type="GO" id="GO:0007020">
    <property type="term" value="P:microtubule nucleation"/>
    <property type="evidence" value="ECO:0007669"/>
    <property type="project" value="InterPro"/>
</dbReference>
<feature type="compositionally biased region" description="Basic and acidic residues" evidence="6">
    <location>
        <begin position="1408"/>
        <end position="1421"/>
    </location>
</feature>
<dbReference type="GO" id="GO:0031122">
    <property type="term" value="P:cytoplasmic microtubule organization"/>
    <property type="evidence" value="ECO:0007669"/>
    <property type="project" value="TreeGrafter"/>
</dbReference>
<dbReference type="GO" id="GO:0000922">
    <property type="term" value="C:spindle pole"/>
    <property type="evidence" value="ECO:0007669"/>
    <property type="project" value="InterPro"/>
</dbReference>
<feature type="compositionally biased region" description="Polar residues" evidence="6">
    <location>
        <begin position="661"/>
        <end position="674"/>
    </location>
</feature>
<feature type="compositionally biased region" description="Polar residues" evidence="6">
    <location>
        <begin position="1794"/>
        <end position="1811"/>
    </location>
</feature>
<feature type="domain" description="Gamma tubulin complex component C-terminal" evidence="7">
    <location>
        <begin position="1432"/>
        <end position="1707"/>
    </location>
</feature>
<organism evidence="9 10">
    <name type="scientific">Plasmodium malariae</name>
    <dbReference type="NCBI Taxonomy" id="5858"/>
    <lineage>
        <taxon>Eukaryota</taxon>
        <taxon>Sar</taxon>
        <taxon>Alveolata</taxon>
        <taxon>Apicomplexa</taxon>
        <taxon>Aconoidasida</taxon>
        <taxon>Haemosporida</taxon>
        <taxon>Plasmodiidae</taxon>
        <taxon>Plasmodium</taxon>
        <taxon>Plasmodium (Plasmodium)</taxon>
    </lineage>
</organism>
<keyword evidence="3" id="KW-0963">Cytoplasm</keyword>
<dbReference type="Pfam" id="PF04130">
    <property type="entry name" value="GCP_C_terminal"/>
    <property type="match status" value="1"/>
</dbReference>
<evidence type="ECO:0000259" key="7">
    <source>
        <dbReference type="Pfam" id="PF04130"/>
    </source>
</evidence>
<dbReference type="VEuPathDB" id="PlasmoDB:PmUG01_08052700"/>
<dbReference type="GO" id="GO:0000930">
    <property type="term" value="C:gamma-tubulin complex"/>
    <property type="evidence" value="ECO:0007669"/>
    <property type="project" value="TreeGrafter"/>
</dbReference>
<dbReference type="OrthoDB" id="2192946at2759"/>
<dbReference type="GO" id="GO:0051321">
    <property type="term" value="P:meiotic cell cycle"/>
    <property type="evidence" value="ECO:0007669"/>
    <property type="project" value="TreeGrafter"/>
</dbReference>
<dbReference type="Pfam" id="PF17681">
    <property type="entry name" value="GCP_N_terminal"/>
    <property type="match status" value="1"/>
</dbReference>
<dbReference type="Gene3D" id="1.20.120.1900">
    <property type="entry name" value="Gamma-tubulin complex, C-terminal domain"/>
    <property type="match status" value="1"/>
</dbReference>
<evidence type="ECO:0000256" key="2">
    <source>
        <dbReference type="ARBA" id="ARBA00010337"/>
    </source>
</evidence>
<evidence type="ECO:0000259" key="8">
    <source>
        <dbReference type="Pfam" id="PF17681"/>
    </source>
</evidence>
<feature type="compositionally biased region" description="Basic residues" evidence="6">
    <location>
        <begin position="1396"/>
        <end position="1407"/>
    </location>
</feature>
<feature type="compositionally biased region" description="Low complexity" evidence="6">
    <location>
        <begin position="681"/>
        <end position="703"/>
    </location>
</feature>
<dbReference type="EMBL" id="LT594629">
    <property type="protein sequence ID" value="SCN12397.1"/>
    <property type="molecule type" value="Genomic_DNA"/>
</dbReference>
<feature type="region of interest" description="Disordered" evidence="6">
    <location>
        <begin position="1323"/>
        <end position="1433"/>
    </location>
</feature>
<feature type="compositionally biased region" description="Gly residues" evidence="6">
    <location>
        <begin position="375"/>
        <end position="414"/>
    </location>
</feature>
<accession>A0A1D3PB03</accession>
<dbReference type="InterPro" id="IPR042241">
    <property type="entry name" value="GCP_C_sf"/>
</dbReference>
<keyword evidence="10" id="KW-1185">Reference proteome</keyword>
<gene>
    <name evidence="9" type="primary">PmUG01_08052700</name>
    <name evidence="9" type="ORF">PMUG01_08052700</name>
</gene>
<evidence type="ECO:0000313" key="9">
    <source>
        <dbReference type="EMBL" id="SCN12397.1"/>
    </source>
</evidence>
<comment type="subcellular location">
    <subcellularLocation>
        <location evidence="1">Cytoplasm</location>
        <location evidence="1">Cytoskeleton</location>
    </subcellularLocation>
</comment>
<feature type="compositionally biased region" description="Basic and acidic residues" evidence="6">
    <location>
        <begin position="1778"/>
        <end position="1793"/>
    </location>
</feature>
<evidence type="ECO:0000256" key="1">
    <source>
        <dbReference type="ARBA" id="ARBA00004245"/>
    </source>
</evidence>
<feature type="compositionally biased region" description="Basic and acidic residues" evidence="6">
    <location>
        <begin position="1338"/>
        <end position="1353"/>
    </location>
</feature>
<feature type="compositionally biased region" description="Basic and acidic residues" evidence="6">
    <location>
        <begin position="1382"/>
        <end position="1395"/>
    </location>
</feature>
<dbReference type="GeneID" id="39868509"/>
<evidence type="ECO:0000256" key="3">
    <source>
        <dbReference type="ARBA" id="ARBA00022490"/>
    </source>
</evidence>
<reference evidence="9 10" key="1">
    <citation type="submission" date="2016-06" db="EMBL/GenBank/DDBJ databases">
        <authorList>
            <consortium name="Pathogen Informatics"/>
        </authorList>
    </citation>
    <scope>NUCLEOTIDE SEQUENCE [LARGE SCALE GENOMIC DNA]</scope>
</reference>
<evidence type="ECO:0000256" key="6">
    <source>
        <dbReference type="SAM" id="MobiDB-lite"/>
    </source>
</evidence>
<dbReference type="GO" id="GO:0043015">
    <property type="term" value="F:gamma-tubulin binding"/>
    <property type="evidence" value="ECO:0007669"/>
    <property type="project" value="InterPro"/>
</dbReference>
<dbReference type="GO" id="GO:0005874">
    <property type="term" value="C:microtubule"/>
    <property type="evidence" value="ECO:0007669"/>
    <property type="project" value="UniProtKB-KW"/>
</dbReference>
<feature type="compositionally biased region" description="Basic and acidic residues" evidence="6">
    <location>
        <begin position="1361"/>
        <end position="1373"/>
    </location>
</feature>
<dbReference type="PANTHER" id="PTHR19302:SF14">
    <property type="entry name" value="GAMMA-TUBULIN COMPLEX COMPONENT 3"/>
    <property type="match status" value="1"/>
</dbReference>
<dbReference type="InterPro" id="IPR041470">
    <property type="entry name" value="GCP_N"/>
</dbReference>
<feature type="compositionally biased region" description="Polar residues" evidence="6">
    <location>
        <begin position="1759"/>
        <end position="1768"/>
    </location>
</feature>
<feature type="region of interest" description="Disordered" evidence="6">
    <location>
        <begin position="349"/>
        <end position="414"/>
    </location>
</feature>
<comment type="similarity">
    <text evidence="2">Belongs to the TUBGCP family.</text>
</comment>
<dbReference type="InterPro" id="IPR007259">
    <property type="entry name" value="GCP"/>
</dbReference>
<feature type="compositionally biased region" description="Gly residues" evidence="6">
    <location>
        <begin position="358"/>
        <end position="368"/>
    </location>
</feature>
<feature type="region of interest" description="Disordered" evidence="6">
    <location>
        <begin position="658"/>
        <end position="712"/>
    </location>
</feature>
<evidence type="ECO:0000256" key="5">
    <source>
        <dbReference type="ARBA" id="ARBA00023212"/>
    </source>
</evidence>
<proteinExistence type="inferred from homology"/>
<dbReference type="Proteomes" id="UP000219813">
    <property type="component" value="Chromosome 8"/>
</dbReference>
<keyword evidence="5" id="KW-0206">Cytoskeleton</keyword>
<sequence length="1984" mass="233208">MDQGKLKKKVEGENNNRINITNVKYRNCFCLFNNYSKCYINIKKRYNLEISKYDKIYGNENIKINEERITDGNKESSLEFTYPYRYDNNRNIFLIINSKNINLGNTCCIYNNDIIYIIYNNKKYEHVNIQKQKRREKKRKEKNIYSGKNDTYSSLTSCVTNEEEEENPIYNSTIFETSNMNFCITSENNNKKKKKEAKSKNKRNFIYSDEDSDNNYEHIFTHINSDLYFLSVSNDHIENEKNFYIQNEKYINYNDIIFRKLKFKKKLFMNLDTYNSWIVIKKSILLNEYISRLVKNDLVDINDVLYDVANTCGRIANCYTRIYINDSFLLINNKTKEILGVQMVKMSNHGRSSNNSGGNSGINSGGNSGRNSGINSGGNSGRNSGGNSGINSGGNSGGNSGRNSGGNSGINSGGNSGGNSGINSGCYNIGNTNSKGSNNVLHGGETNPSRNDDPFFFACTGNEESNCYKLVLIKKMNVKYLFNSDTDINITFSFHDVCLTSYNSLDQNNSYLLINNYTIHRDSKILLNFAFNKNNTGNYINNNYSENVKENKWLDPILMKNEDYIYFNNYITHKIIENYVSYSSYIKECLLIIDILYILNNSYGNIIYIKEYYKYDHENYYSSVCNILKKNKNYQEIKTNSKDNTSICSLSSYSENEDETMSTTTNSKFDSSVASDECTQDSSNSNNLNNDGDNRNKQNNRNNRNNRKSCNKNGYHCSSANLTDSEKQLLNELNDDLIYLMPKYKLVFHPHIFNTKESNNSNIEIVKDILKLGIYIRRIQKFVDINKRGQSCNFTFDIFCCCLYNISLHILNHINRIEENIRNIFNFTKINMNDNKNDLSLCLFDENRLSTCTDPEEKKIFFSINNLFHKNVQDFNLFFNINIEKADDISLYKIKISILPLLQIAKLLNKIINKIISKKKINNSKYLIDLIYKLQEYLNSDDINKTVLLYLLKNITTPLFDFIKNYIFYGKVKDTYKEFFIHENKHITPYYKQNNKFYYNNIYKYIFKKYFDLSTNYWGAKYIILNNKVPIFLKNISNHIFITGKYIDVLFTCSKFLNLQNSQFSYLHQNSFKNYYNSVDMGVHNSSLILKDKGNNTYEGTDSIHYNNNQDQNYQMLNGITKRNNNYYYNKGRNKMEEYEYYNHMNIQNSKTCYLIFDNNKKIYEDLIHNQHLFASKKMFELYIKKIDIKEKIKHHYFFFFLQISDYLKYFYILAHEHLEKLYNNKKNNIFNKLKNYFDISIRSSVLYNLKYRKDYNVDVSDILSIIDNVNLIIDLKHFHVNNGQFSFNKRIGPYGQEQKHAYELEGTEHNVDAYFGWNHSEEKSNGYTDESDSTDNQDIRKKQNYSDDEANRQKYLNNKNDSKYGSELDSKHGIQYNSEYDSEHDNKQDKESKKRTVKNKKMRNYSKSHEMKKRQTEKGKGRGTRKKSFSNNLKNNMLNNIHNNLKVNINVEIYKGLILSYHNMFPYNLIFNNITIFKYTLIFRILNYCKYIEHKLTEVWLNHMFVKNIEINEECKNNLMICIHTRECMIHFLKCYLYHIQNDVIKSEYNYMNSKLKETLIFDDIIYIHNNYLNNILKYSFIMNQSIINCVLKLISIAHIFTRHILKFSFCKNEQIENLSSHDNLKSATFDRNVASKKKNNKSNYHKKFIQELLRDKAYISMIHNTIKHYDKHFKNFFLLLTEYVNNNIDDYAHNFLIKLDYNFYYTNKYKIDFEDPSHNEADPQYRNESNSSYTVNYNVNTLEANELNINRKKNLITTPSGMNSGAHSGIVNPRNYHIEPNEPLEYTDKFNDANNQPNNSHANYNTQSYANPRGNNATILSDIKNISNAGGFSQNVNYKNSNESNFSYYANSTTNSNNFINGIPNSIPNNNNITYSPISLQRNNYTRSPLNDTDNSLNNNNFVTFHQNNNSNVLFNNNNNEHEQDINNYNNKLSNIPNNNMSYSKLKKYSINNNNENINNINISNIDINSIDNSIYNSKFNH</sequence>
<feature type="region of interest" description="Disordered" evidence="6">
    <location>
        <begin position="1759"/>
        <end position="1811"/>
    </location>
</feature>
<dbReference type="GO" id="GO:0051011">
    <property type="term" value="F:microtubule minus-end binding"/>
    <property type="evidence" value="ECO:0007669"/>
    <property type="project" value="TreeGrafter"/>
</dbReference>
<dbReference type="InterPro" id="IPR040457">
    <property type="entry name" value="GCP_C"/>
</dbReference>
<keyword evidence="4" id="KW-0493">Microtubule</keyword>
<evidence type="ECO:0000256" key="4">
    <source>
        <dbReference type="ARBA" id="ARBA00022701"/>
    </source>
</evidence>
<dbReference type="GO" id="GO:0000278">
    <property type="term" value="P:mitotic cell cycle"/>
    <property type="evidence" value="ECO:0007669"/>
    <property type="project" value="TreeGrafter"/>
</dbReference>
<dbReference type="KEGG" id="pmal:PMUG01_08052700"/>
<dbReference type="OMA" id="HNTIKHY"/>
<dbReference type="RefSeq" id="XP_028861368.1">
    <property type="nucleotide sequence ID" value="XM_029004706.1"/>
</dbReference>
<dbReference type="PANTHER" id="PTHR19302">
    <property type="entry name" value="GAMMA TUBULIN COMPLEX PROTEIN"/>
    <property type="match status" value="1"/>
</dbReference>
<name>A0A1D3PB03_PLAMA</name>
<feature type="domain" description="Gamma tubulin complex component protein N-terminal" evidence="8">
    <location>
        <begin position="755"/>
        <end position="1186"/>
    </location>
</feature>
<dbReference type="GO" id="GO:0051225">
    <property type="term" value="P:spindle assembly"/>
    <property type="evidence" value="ECO:0007669"/>
    <property type="project" value="TreeGrafter"/>
</dbReference>